<feature type="region of interest" description="Disordered" evidence="1">
    <location>
        <begin position="531"/>
        <end position="550"/>
    </location>
</feature>
<sequence>MNTSIPDHATAPGSDHLPGPTLDAGLDAGLDATLVTADRADSALRPGTPGSAVRRVAVVGAGAAGTLTAAQLLYGAAERQLPLEVWLIDPAETVGAGVAYGTEDLRHLLNVPAGAMSAFPDDPDHFLRWLAAWEPCPASTTGHQPHDFLPRHTYGRYLAHVLHRAVVETAAFGRLHQVRRRVVDAAQLPEGVELTLADGERLTVQAAVLALGLRPPGRHWAPPALREHPAFVADPWAPGALASVPTGGDVLLVGTGLTMADTAITLARPGRVVHAVSRHGLAPYGHRATPAPALTCTDSPAAPAGLTEADGLDDLRRAVLRHLARARRNCGDWRPGIDSLRPLTSTLWQRLSDADRARFLREDLRQWEVHRHRLAPATAAALAELLDRDRLTIAAAEVADAQPAADDAVRVRLSDGRTLTASAVVNCTGAPAELTSSDDALHRALFQRGLATAGPVGLGLATADDGRLRPAARQAPAPLWTLGLLRRGELLESTAMPEIRGQAADLARAVLHALTATEPPSIPIGEQCTPTATMAPPAPLDPAVGAAQPR</sequence>
<protein>
    <submittedName>
        <fullName evidence="3">Putative NAD(P)/FAD-binding protein YdhS</fullName>
    </submittedName>
</protein>
<dbReference type="PANTHER" id="PTHR40254">
    <property type="entry name" value="BLR0577 PROTEIN"/>
    <property type="match status" value="1"/>
</dbReference>
<feature type="region of interest" description="Disordered" evidence="1">
    <location>
        <begin position="1"/>
        <end position="23"/>
    </location>
</feature>
<dbReference type="Proteomes" id="UP000540506">
    <property type="component" value="Unassembled WGS sequence"/>
</dbReference>
<name>A0A7W7QX88_KITKI</name>
<dbReference type="Gene3D" id="3.50.50.60">
    <property type="entry name" value="FAD/NAD(P)-binding domain"/>
    <property type="match status" value="1"/>
</dbReference>
<dbReference type="InterPro" id="IPR052189">
    <property type="entry name" value="L-asp_N-monooxygenase_NS-form"/>
</dbReference>
<evidence type="ECO:0000259" key="2">
    <source>
        <dbReference type="Pfam" id="PF13454"/>
    </source>
</evidence>
<evidence type="ECO:0000313" key="3">
    <source>
        <dbReference type="EMBL" id="MBB4921350.1"/>
    </source>
</evidence>
<dbReference type="AlphaFoldDB" id="A0A7W7QX88"/>
<dbReference type="RefSeq" id="WP_184933700.1">
    <property type="nucleotide sequence ID" value="NZ_JACHJV010000001.1"/>
</dbReference>
<evidence type="ECO:0000256" key="1">
    <source>
        <dbReference type="SAM" id="MobiDB-lite"/>
    </source>
</evidence>
<dbReference type="EMBL" id="JACHJV010000001">
    <property type="protein sequence ID" value="MBB4921350.1"/>
    <property type="molecule type" value="Genomic_DNA"/>
</dbReference>
<dbReference type="InterPro" id="IPR038732">
    <property type="entry name" value="HpyO/CreE_NAD-binding"/>
</dbReference>
<proteinExistence type="predicted"/>
<dbReference type="PANTHER" id="PTHR40254:SF1">
    <property type="entry name" value="BLR0577 PROTEIN"/>
    <property type="match status" value="1"/>
</dbReference>
<keyword evidence="4" id="KW-1185">Reference proteome</keyword>
<dbReference type="Pfam" id="PF13454">
    <property type="entry name" value="NAD_binding_9"/>
    <property type="match status" value="1"/>
</dbReference>
<organism evidence="3 4">
    <name type="scientific">Kitasatospora kifunensis</name>
    <name type="common">Streptomyces kifunensis</name>
    <dbReference type="NCBI Taxonomy" id="58351"/>
    <lineage>
        <taxon>Bacteria</taxon>
        <taxon>Bacillati</taxon>
        <taxon>Actinomycetota</taxon>
        <taxon>Actinomycetes</taxon>
        <taxon>Kitasatosporales</taxon>
        <taxon>Streptomycetaceae</taxon>
        <taxon>Kitasatospora</taxon>
    </lineage>
</organism>
<evidence type="ECO:0000313" key="4">
    <source>
        <dbReference type="Proteomes" id="UP000540506"/>
    </source>
</evidence>
<feature type="domain" description="FAD-dependent urate hydroxylase HpyO/Asp monooxygenase CreE-like FAD/NAD(P)-binding" evidence="2">
    <location>
        <begin position="57"/>
        <end position="212"/>
    </location>
</feature>
<reference evidence="3 4" key="1">
    <citation type="submission" date="2020-08" db="EMBL/GenBank/DDBJ databases">
        <title>Sequencing the genomes of 1000 actinobacteria strains.</title>
        <authorList>
            <person name="Klenk H.-P."/>
        </authorList>
    </citation>
    <scope>NUCLEOTIDE SEQUENCE [LARGE SCALE GENOMIC DNA]</scope>
    <source>
        <strain evidence="3 4">DSM 41654</strain>
    </source>
</reference>
<comment type="caution">
    <text evidence="3">The sequence shown here is derived from an EMBL/GenBank/DDBJ whole genome shotgun (WGS) entry which is preliminary data.</text>
</comment>
<gene>
    <name evidence="3" type="ORF">FHR34_000343</name>
</gene>
<dbReference type="InterPro" id="IPR036188">
    <property type="entry name" value="FAD/NAD-bd_sf"/>
</dbReference>
<accession>A0A7W7QX88</accession>
<dbReference type="SUPFAM" id="SSF51905">
    <property type="entry name" value="FAD/NAD(P)-binding domain"/>
    <property type="match status" value="2"/>
</dbReference>